<dbReference type="InParanoid" id="A0A0G4EFI8"/>
<organism evidence="2 3">
    <name type="scientific">Vitrella brassicaformis (strain CCMP3155)</name>
    <dbReference type="NCBI Taxonomy" id="1169540"/>
    <lineage>
        <taxon>Eukaryota</taxon>
        <taxon>Sar</taxon>
        <taxon>Alveolata</taxon>
        <taxon>Colpodellida</taxon>
        <taxon>Vitrellaceae</taxon>
        <taxon>Vitrella</taxon>
    </lineage>
</organism>
<evidence type="ECO:0000256" key="1">
    <source>
        <dbReference type="SAM" id="MobiDB-lite"/>
    </source>
</evidence>
<evidence type="ECO:0000313" key="3">
    <source>
        <dbReference type="Proteomes" id="UP000041254"/>
    </source>
</evidence>
<keyword evidence="3" id="KW-1185">Reference proteome</keyword>
<feature type="region of interest" description="Disordered" evidence="1">
    <location>
        <begin position="1"/>
        <end position="80"/>
    </location>
</feature>
<accession>A0A0G4EFI8</accession>
<proteinExistence type="predicted"/>
<dbReference type="EMBL" id="CDMY01000206">
    <property type="protein sequence ID" value="CEL94138.1"/>
    <property type="molecule type" value="Genomic_DNA"/>
</dbReference>
<sequence length="80" mass="9039">MTTVGFISRARKGQNQHYGAPHNYHQAQQHQHYSQHPYQHQDGGAMHESFNLQPSPTPQRHNHPGPRAACTSVVSPHRAL</sequence>
<feature type="compositionally biased region" description="Low complexity" evidence="1">
    <location>
        <begin position="22"/>
        <end position="41"/>
    </location>
</feature>
<gene>
    <name evidence="2" type="ORF">Vbra_11501</name>
</gene>
<dbReference type="VEuPathDB" id="CryptoDB:Vbra_11501"/>
<dbReference type="Proteomes" id="UP000041254">
    <property type="component" value="Unassembled WGS sequence"/>
</dbReference>
<name>A0A0G4EFI8_VITBC</name>
<reference evidence="2 3" key="1">
    <citation type="submission" date="2014-11" db="EMBL/GenBank/DDBJ databases">
        <authorList>
            <person name="Zhu J."/>
            <person name="Qi W."/>
            <person name="Song R."/>
        </authorList>
    </citation>
    <scope>NUCLEOTIDE SEQUENCE [LARGE SCALE GENOMIC DNA]</scope>
</reference>
<dbReference type="AlphaFoldDB" id="A0A0G4EFI8"/>
<protein>
    <submittedName>
        <fullName evidence="2">Uncharacterized protein</fullName>
    </submittedName>
</protein>
<evidence type="ECO:0000313" key="2">
    <source>
        <dbReference type="EMBL" id="CEL94138.1"/>
    </source>
</evidence>